<name>A0A0D9YQG1_9ORYZ</name>
<evidence type="ECO:0000313" key="3">
    <source>
        <dbReference type="Proteomes" id="UP000026961"/>
    </source>
</evidence>
<accession>A0A0D9YQG1</accession>
<proteinExistence type="predicted"/>
<feature type="region of interest" description="Disordered" evidence="1">
    <location>
        <begin position="1"/>
        <end position="21"/>
    </location>
</feature>
<dbReference type="HOGENOM" id="CLU_1858350_0_0_1"/>
<reference evidence="2" key="1">
    <citation type="submission" date="2015-04" db="UniProtKB">
        <authorList>
            <consortium name="EnsemblPlants"/>
        </authorList>
    </citation>
    <scope>IDENTIFICATION</scope>
</reference>
<evidence type="ECO:0000256" key="1">
    <source>
        <dbReference type="SAM" id="MobiDB-lite"/>
    </source>
</evidence>
<evidence type="ECO:0000313" key="2">
    <source>
        <dbReference type="EnsemblPlants" id="OGLUM02G12170.1"/>
    </source>
</evidence>
<dbReference type="EnsemblPlants" id="OGLUM02G12170.1">
    <property type="protein sequence ID" value="OGLUM02G12170.1"/>
    <property type="gene ID" value="OGLUM02G12170"/>
</dbReference>
<dbReference type="Gramene" id="OGLUM02G12170.1">
    <property type="protein sequence ID" value="OGLUM02G12170.1"/>
    <property type="gene ID" value="OGLUM02G12170"/>
</dbReference>
<protein>
    <submittedName>
        <fullName evidence="2">Uncharacterized protein</fullName>
    </submittedName>
</protein>
<dbReference type="Proteomes" id="UP000026961">
    <property type="component" value="Chromosome 2"/>
</dbReference>
<dbReference type="AlphaFoldDB" id="A0A0D9YQG1"/>
<reference evidence="2" key="2">
    <citation type="submission" date="2018-05" db="EMBL/GenBank/DDBJ databases">
        <title>OgluRS3 (Oryza glumaepatula Reference Sequence Version 3).</title>
        <authorList>
            <person name="Zhang J."/>
            <person name="Kudrna D."/>
            <person name="Lee S."/>
            <person name="Talag J."/>
            <person name="Welchert J."/>
            <person name="Wing R.A."/>
        </authorList>
    </citation>
    <scope>NUCLEOTIDE SEQUENCE [LARGE SCALE GENOMIC DNA]</scope>
</reference>
<sequence length="138" mass="15097">MQNVPAKRREKTTCGGAQRRRPELQCCWRRKGAVHVGGHDSGSQIAAYKNAKWDSANATDIFVDEKNRQEGAVGVRPDAEHKLWLSGVRRGEEKASGGSVRLGVRQRGGDEGGDDGGLEDLRHVLCWWCSKTIAAQGT</sequence>
<organism evidence="2">
    <name type="scientific">Oryza glumipatula</name>
    <dbReference type="NCBI Taxonomy" id="40148"/>
    <lineage>
        <taxon>Eukaryota</taxon>
        <taxon>Viridiplantae</taxon>
        <taxon>Streptophyta</taxon>
        <taxon>Embryophyta</taxon>
        <taxon>Tracheophyta</taxon>
        <taxon>Spermatophyta</taxon>
        <taxon>Magnoliopsida</taxon>
        <taxon>Liliopsida</taxon>
        <taxon>Poales</taxon>
        <taxon>Poaceae</taxon>
        <taxon>BOP clade</taxon>
        <taxon>Oryzoideae</taxon>
        <taxon>Oryzeae</taxon>
        <taxon>Oryzinae</taxon>
        <taxon>Oryza</taxon>
    </lineage>
</organism>
<feature type="compositionally biased region" description="Basic residues" evidence="1">
    <location>
        <begin position="1"/>
        <end position="10"/>
    </location>
</feature>
<keyword evidence="3" id="KW-1185">Reference proteome</keyword>
<feature type="region of interest" description="Disordered" evidence="1">
    <location>
        <begin position="90"/>
        <end position="114"/>
    </location>
</feature>